<dbReference type="AlphaFoldDB" id="A0AAD4IXV6"/>
<accession>A0AAD4IXV6</accession>
<dbReference type="Proteomes" id="UP001190926">
    <property type="component" value="Unassembled WGS sequence"/>
</dbReference>
<organism evidence="2 3">
    <name type="scientific">Perilla frutescens var. hirtella</name>
    <name type="common">Perilla citriodora</name>
    <name type="synonym">Perilla setoyensis</name>
    <dbReference type="NCBI Taxonomy" id="608512"/>
    <lineage>
        <taxon>Eukaryota</taxon>
        <taxon>Viridiplantae</taxon>
        <taxon>Streptophyta</taxon>
        <taxon>Embryophyta</taxon>
        <taxon>Tracheophyta</taxon>
        <taxon>Spermatophyta</taxon>
        <taxon>Magnoliopsida</taxon>
        <taxon>eudicotyledons</taxon>
        <taxon>Gunneridae</taxon>
        <taxon>Pentapetalae</taxon>
        <taxon>asterids</taxon>
        <taxon>lamiids</taxon>
        <taxon>Lamiales</taxon>
        <taxon>Lamiaceae</taxon>
        <taxon>Nepetoideae</taxon>
        <taxon>Elsholtzieae</taxon>
        <taxon>Perilla</taxon>
    </lineage>
</organism>
<evidence type="ECO:0000313" key="2">
    <source>
        <dbReference type="EMBL" id="KAH6823520.1"/>
    </source>
</evidence>
<evidence type="ECO:0000313" key="3">
    <source>
        <dbReference type="Proteomes" id="UP001190926"/>
    </source>
</evidence>
<keyword evidence="3" id="KW-1185">Reference proteome</keyword>
<dbReference type="GO" id="GO:0005634">
    <property type="term" value="C:nucleus"/>
    <property type="evidence" value="ECO:0007669"/>
    <property type="project" value="InterPro"/>
</dbReference>
<evidence type="ECO:0000259" key="1">
    <source>
        <dbReference type="PROSITE" id="PS51297"/>
    </source>
</evidence>
<dbReference type="InterPro" id="IPR002487">
    <property type="entry name" value="TF_Kbox"/>
</dbReference>
<feature type="domain" description="K-box" evidence="1">
    <location>
        <begin position="1"/>
        <end position="66"/>
    </location>
</feature>
<reference evidence="2 3" key="1">
    <citation type="journal article" date="2021" name="Nat. Commun.">
        <title>Incipient diploidization of the medicinal plant Perilla within 10,000 years.</title>
        <authorList>
            <person name="Zhang Y."/>
            <person name="Shen Q."/>
            <person name="Leng L."/>
            <person name="Zhang D."/>
            <person name="Chen S."/>
            <person name="Shi Y."/>
            <person name="Ning Z."/>
            <person name="Chen S."/>
        </authorList>
    </citation>
    <scope>NUCLEOTIDE SEQUENCE [LARGE SCALE GENOMIC DNA]</scope>
    <source>
        <strain evidence="3">cv. PC099</strain>
    </source>
</reference>
<sequence>MGESLNDLGYEQMVNLIEDMDTSLKVIRERKYKSLNGRIDTTRKKVRNVEEIHKGLLLQCEARMEDPHYGLVENEGDYNSILGYPHVGPRIIALRLQPHHHHNHHHHHPSLHSGTGASDLTTFALLE</sequence>
<dbReference type="EMBL" id="SDAM02000779">
    <property type="protein sequence ID" value="KAH6823520.1"/>
    <property type="molecule type" value="Genomic_DNA"/>
</dbReference>
<dbReference type="PROSITE" id="PS51297">
    <property type="entry name" value="K_BOX"/>
    <property type="match status" value="1"/>
</dbReference>
<dbReference type="Pfam" id="PF01486">
    <property type="entry name" value="K-box"/>
    <property type="match status" value="1"/>
</dbReference>
<dbReference type="GO" id="GO:0003700">
    <property type="term" value="F:DNA-binding transcription factor activity"/>
    <property type="evidence" value="ECO:0007669"/>
    <property type="project" value="InterPro"/>
</dbReference>
<proteinExistence type="predicted"/>
<gene>
    <name evidence="2" type="ORF">C2S53_005042</name>
</gene>
<protein>
    <recommendedName>
        <fullName evidence="1">K-box domain-containing protein</fullName>
    </recommendedName>
</protein>
<comment type="caution">
    <text evidence="2">The sequence shown here is derived from an EMBL/GenBank/DDBJ whole genome shotgun (WGS) entry which is preliminary data.</text>
</comment>
<name>A0AAD4IXV6_PERFH</name>